<feature type="domain" description="SPOR" evidence="2">
    <location>
        <begin position="124"/>
        <end position="203"/>
    </location>
</feature>
<name>A0ABV7FK32_9GAMM</name>
<comment type="caution">
    <text evidence="3">The sequence shown here is derived from an EMBL/GenBank/DDBJ whole genome shotgun (WGS) entry which is preliminary data.</text>
</comment>
<dbReference type="Gene3D" id="3.30.70.1070">
    <property type="entry name" value="Sporulation related repeat"/>
    <property type="match status" value="1"/>
</dbReference>
<dbReference type="Pfam" id="PF05036">
    <property type="entry name" value="SPOR"/>
    <property type="match status" value="1"/>
</dbReference>
<evidence type="ECO:0000259" key="2">
    <source>
        <dbReference type="PROSITE" id="PS51724"/>
    </source>
</evidence>
<dbReference type="PANTHER" id="PTHR38687:SF1">
    <property type="entry name" value="CELL DIVISION PROTEIN DEDD"/>
    <property type="match status" value="1"/>
</dbReference>
<evidence type="ECO:0000256" key="1">
    <source>
        <dbReference type="SAM" id="MobiDB-lite"/>
    </source>
</evidence>
<dbReference type="InterPro" id="IPR007730">
    <property type="entry name" value="SPOR-like_dom"/>
</dbReference>
<dbReference type="PROSITE" id="PS51724">
    <property type="entry name" value="SPOR"/>
    <property type="match status" value="1"/>
</dbReference>
<feature type="region of interest" description="Disordered" evidence="1">
    <location>
        <begin position="79"/>
        <end position="98"/>
    </location>
</feature>
<dbReference type="SUPFAM" id="SSF110997">
    <property type="entry name" value="Sporulation related repeat"/>
    <property type="match status" value="1"/>
</dbReference>
<evidence type="ECO:0000313" key="4">
    <source>
        <dbReference type="Proteomes" id="UP001595555"/>
    </source>
</evidence>
<dbReference type="Proteomes" id="UP001595555">
    <property type="component" value="Unassembled WGS sequence"/>
</dbReference>
<dbReference type="PANTHER" id="PTHR38687">
    <property type="entry name" value="CELL DIVISION PROTEIN DEDD-RELATED"/>
    <property type="match status" value="1"/>
</dbReference>
<sequence length="205" mass="22163">MRESVKHRLIGAAVLAAIAVLFLPSFFKDRQQFQVDTNSQIPGRPSITAVDFNEPEQPEGIEPAPAPETMFVPDEAEPLASETLPKETKSAISMSSSSGKASSLGNSFSSVSISQTVSSEVATHILPEGWVIQVASLSVQDGANKLRDQLQSEGHRAYVRSVPLGEKTVYRVFIGPKQTKAEAMTLKTQLDARLKVNSSVLPFKP</sequence>
<accession>A0ABV7FK32</accession>
<organism evidence="3 4">
    <name type="scientific">Cellvibrio fontiphilus</name>
    <dbReference type="NCBI Taxonomy" id="1815559"/>
    <lineage>
        <taxon>Bacteria</taxon>
        <taxon>Pseudomonadati</taxon>
        <taxon>Pseudomonadota</taxon>
        <taxon>Gammaproteobacteria</taxon>
        <taxon>Cellvibrionales</taxon>
        <taxon>Cellvibrionaceae</taxon>
        <taxon>Cellvibrio</taxon>
    </lineage>
</organism>
<protein>
    <submittedName>
        <fullName evidence="3">SPOR domain-containing protein</fullName>
    </submittedName>
</protein>
<evidence type="ECO:0000313" key="3">
    <source>
        <dbReference type="EMBL" id="MFC3116945.1"/>
    </source>
</evidence>
<reference evidence="4" key="1">
    <citation type="journal article" date="2019" name="Int. J. Syst. Evol. Microbiol.">
        <title>The Global Catalogue of Microorganisms (GCM) 10K type strain sequencing project: providing services to taxonomists for standard genome sequencing and annotation.</title>
        <authorList>
            <consortium name="The Broad Institute Genomics Platform"/>
            <consortium name="The Broad Institute Genome Sequencing Center for Infectious Disease"/>
            <person name="Wu L."/>
            <person name="Ma J."/>
        </authorList>
    </citation>
    <scope>NUCLEOTIDE SEQUENCE [LARGE SCALE GENOMIC DNA]</scope>
    <source>
        <strain evidence="4">KCTC 52237</strain>
    </source>
</reference>
<dbReference type="EMBL" id="JBHRTF010000006">
    <property type="protein sequence ID" value="MFC3116945.1"/>
    <property type="molecule type" value="Genomic_DNA"/>
</dbReference>
<dbReference type="InterPro" id="IPR036680">
    <property type="entry name" value="SPOR-like_sf"/>
</dbReference>
<dbReference type="RefSeq" id="WP_378120736.1">
    <property type="nucleotide sequence ID" value="NZ_JBHRTF010000006.1"/>
</dbReference>
<dbReference type="InterPro" id="IPR052521">
    <property type="entry name" value="Cell_div_SPOR-domain"/>
</dbReference>
<keyword evidence="4" id="KW-1185">Reference proteome</keyword>
<proteinExistence type="predicted"/>
<gene>
    <name evidence="3" type="ORF">ACFODX_15355</name>
</gene>